<accession>A0A2Z7BAD7</accession>
<keyword evidence="3" id="KW-1185">Reference proteome</keyword>
<dbReference type="AlphaFoldDB" id="A0A2Z7BAD7"/>
<dbReference type="Proteomes" id="UP000250235">
    <property type="component" value="Unassembled WGS sequence"/>
</dbReference>
<sequence>MKNVRRKVASGRTAVQPVARNQRPAMAHHHRPACTSELQQQTGLFREAQRPPCAIFAQQGARGQRTTTVQRRTKRRASLGHLRTTIARITSNSRRRPSASSRKQDAASALILCAMREGARMCARRGEGAVAHDGPSLAAAVDGFDFKTLFSILKNQDVRYNKAISY</sequence>
<organism evidence="2 3">
    <name type="scientific">Dorcoceras hygrometricum</name>
    <dbReference type="NCBI Taxonomy" id="472368"/>
    <lineage>
        <taxon>Eukaryota</taxon>
        <taxon>Viridiplantae</taxon>
        <taxon>Streptophyta</taxon>
        <taxon>Embryophyta</taxon>
        <taxon>Tracheophyta</taxon>
        <taxon>Spermatophyta</taxon>
        <taxon>Magnoliopsida</taxon>
        <taxon>eudicotyledons</taxon>
        <taxon>Gunneridae</taxon>
        <taxon>Pentapetalae</taxon>
        <taxon>asterids</taxon>
        <taxon>lamiids</taxon>
        <taxon>Lamiales</taxon>
        <taxon>Gesneriaceae</taxon>
        <taxon>Didymocarpoideae</taxon>
        <taxon>Trichosporeae</taxon>
        <taxon>Loxocarpinae</taxon>
        <taxon>Dorcoceras</taxon>
    </lineage>
</organism>
<evidence type="ECO:0000256" key="1">
    <source>
        <dbReference type="SAM" id="MobiDB-lite"/>
    </source>
</evidence>
<reference evidence="2 3" key="1">
    <citation type="journal article" date="2015" name="Proc. Natl. Acad. Sci. U.S.A.">
        <title>The resurrection genome of Boea hygrometrica: A blueprint for survival of dehydration.</title>
        <authorList>
            <person name="Xiao L."/>
            <person name="Yang G."/>
            <person name="Zhang L."/>
            <person name="Yang X."/>
            <person name="Zhao S."/>
            <person name="Ji Z."/>
            <person name="Zhou Q."/>
            <person name="Hu M."/>
            <person name="Wang Y."/>
            <person name="Chen M."/>
            <person name="Xu Y."/>
            <person name="Jin H."/>
            <person name="Xiao X."/>
            <person name="Hu G."/>
            <person name="Bao F."/>
            <person name="Hu Y."/>
            <person name="Wan P."/>
            <person name="Li L."/>
            <person name="Deng X."/>
            <person name="Kuang T."/>
            <person name="Xiang C."/>
            <person name="Zhu J.K."/>
            <person name="Oliver M.J."/>
            <person name="He Y."/>
        </authorList>
    </citation>
    <scope>NUCLEOTIDE SEQUENCE [LARGE SCALE GENOMIC DNA]</scope>
    <source>
        <strain evidence="3">cv. XS01</strain>
    </source>
</reference>
<evidence type="ECO:0000313" key="3">
    <source>
        <dbReference type="Proteomes" id="UP000250235"/>
    </source>
</evidence>
<feature type="region of interest" description="Disordered" evidence="1">
    <location>
        <begin position="1"/>
        <end position="34"/>
    </location>
</feature>
<gene>
    <name evidence="2" type="ORF">F511_43808</name>
</gene>
<proteinExistence type="predicted"/>
<name>A0A2Z7BAD7_9LAMI</name>
<dbReference type="EMBL" id="KV007640">
    <property type="protein sequence ID" value="KZV31200.1"/>
    <property type="molecule type" value="Genomic_DNA"/>
</dbReference>
<evidence type="ECO:0000313" key="2">
    <source>
        <dbReference type="EMBL" id="KZV31200.1"/>
    </source>
</evidence>
<protein>
    <submittedName>
        <fullName evidence="2">Uncharacterized protein</fullName>
    </submittedName>
</protein>